<proteinExistence type="predicted"/>
<evidence type="ECO:0000313" key="3">
    <source>
        <dbReference type="Proteomes" id="UP001239462"/>
    </source>
</evidence>
<gene>
    <name evidence="2" type="ORF">QTN89_04570</name>
</gene>
<evidence type="ECO:0000313" key="2">
    <source>
        <dbReference type="EMBL" id="MDM4014694.1"/>
    </source>
</evidence>
<organism evidence="2 3">
    <name type="scientific">Roseiconus lacunae</name>
    <dbReference type="NCBI Taxonomy" id="2605694"/>
    <lineage>
        <taxon>Bacteria</taxon>
        <taxon>Pseudomonadati</taxon>
        <taxon>Planctomycetota</taxon>
        <taxon>Planctomycetia</taxon>
        <taxon>Pirellulales</taxon>
        <taxon>Pirellulaceae</taxon>
        <taxon>Roseiconus</taxon>
    </lineage>
</organism>
<dbReference type="EMBL" id="JASZZN010000003">
    <property type="protein sequence ID" value="MDM4014694.1"/>
    <property type="molecule type" value="Genomic_DNA"/>
</dbReference>
<dbReference type="Proteomes" id="UP001239462">
    <property type="component" value="Unassembled WGS sequence"/>
</dbReference>
<name>A0ABT7PDW6_9BACT</name>
<accession>A0ABT7PDW6</accession>
<feature type="region of interest" description="Disordered" evidence="1">
    <location>
        <begin position="1"/>
        <end position="20"/>
    </location>
</feature>
<sequence length="135" mass="14716">MAQKANQPSDNTAIVGSLEKKRDDNASKIDRLREQIRKLESLNIRIASKIRGLQNKDRLQAAIGKPGAVIFSHQCQGDNAGQPAEVLKVNRTRALVRNVNTGTEWNVPFDLLVDADDTAGDELLTDIANTINGGL</sequence>
<protein>
    <submittedName>
        <fullName evidence="2">Uncharacterized protein</fullName>
    </submittedName>
</protein>
<dbReference type="RefSeq" id="WP_289162374.1">
    <property type="nucleotide sequence ID" value="NZ_JASZZN010000003.1"/>
</dbReference>
<keyword evidence="3" id="KW-1185">Reference proteome</keyword>
<comment type="caution">
    <text evidence="2">The sequence shown here is derived from an EMBL/GenBank/DDBJ whole genome shotgun (WGS) entry which is preliminary data.</text>
</comment>
<evidence type="ECO:0000256" key="1">
    <source>
        <dbReference type="SAM" id="MobiDB-lite"/>
    </source>
</evidence>
<feature type="compositionally biased region" description="Polar residues" evidence="1">
    <location>
        <begin position="1"/>
        <end position="14"/>
    </location>
</feature>
<reference evidence="2 3" key="1">
    <citation type="submission" date="2023-06" db="EMBL/GenBank/DDBJ databases">
        <title>Roseiconus lacunae JC819 isolated from Gulf of Mannar region, Tamil Nadu.</title>
        <authorList>
            <person name="Pk S."/>
            <person name="Ch S."/>
            <person name="Ch V.R."/>
        </authorList>
    </citation>
    <scope>NUCLEOTIDE SEQUENCE [LARGE SCALE GENOMIC DNA]</scope>
    <source>
        <strain evidence="2 3">JC819</strain>
    </source>
</reference>